<name>A0ABT9ZAE4_9BACI</name>
<dbReference type="EMBL" id="JAUSUD010000001">
    <property type="protein sequence ID" value="MDQ0229208.1"/>
    <property type="molecule type" value="Genomic_DNA"/>
</dbReference>
<dbReference type="RefSeq" id="WP_307336499.1">
    <property type="nucleotide sequence ID" value="NZ_JAUSUD010000001.1"/>
</dbReference>
<protein>
    <submittedName>
        <fullName evidence="1">Uncharacterized protein</fullName>
    </submittedName>
</protein>
<organism evidence="1 2">
    <name type="scientific">Metabacillus malikii</name>
    <dbReference type="NCBI Taxonomy" id="1504265"/>
    <lineage>
        <taxon>Bacteria</taxon>
        <taxon>Bacillati</taxon>
        <taxon>Bacillota</taxon>
        <taxon>Bacilli</taxon>
        <taxon>Bacillales</taxon>
        <taxon>Bacillaceae</taxon>
        <taxon>Metabacillus</taxon>
    </lineage>
</organism>
<proteinExistence type="predicted"/>
<sequence>MDKTVTFSFRSSSFEATGATETFHFKELGLDGDMDDEAMKIQIDKIFQAWVRDKLNISFSIVIDEDE</sequence>
<comment type="caution">
    <text evidence="1">The sequence shown here is derived from an EMBL/GenBank/DDBJ whole genome shotgun (WGS) entry which is preliminary data.</text>
</comment>
<accession>A0ABT9ZAE4</accession>
<dbReference type="Proteomes" id="UP001234495">
    <property type="component" value="Unassembled WGS sequence"/>
</dbReference>
<keyword evidence="2" id="KW-1185">Reference proteome</keyword>
<gene>
    <name evidence="1" type="ORF">J2S19_000458</name>
</gene>
<evidence type="ECO:0000313" key="2">
    <source>
        <dbReference type="Proteomes" id="UP001234495"/>
    </source>
</evidence>
<evidence type="ECO:0000313" key="1">
    <source>
        <dbReference type="EMBL" id="MDQ0229208.1"/>
    </source>
</evidence>
<reference evidence="1 2" key="1">
    <citation type="submission" date="2023-07" db="EMBL/GenBank/DDBJ databases">
        <title>Genomic Encyclopedia of Type Strains, Phase IV (KMG-IV): sequencing the most valuable type-strain genomes for metagenomic binning, comparative biology and taxonomic classification.</title>
        <authorList>
            <person name="Goeker M."/>
        </authorList>
    </citation>
    <scope>NUCLEOTIDE SEQUENCE [LARGE SCALE GENOMIC DNA]</scope>
    <source>
        <strain evidence="1 2">DSM 29005</strain>
    </source>
</reference>